<organism evidence="1 2">
    <name type="scientific">Penicillium thymicola</name>
    <dbReference type="NCBI Taxonomy" id="293382"/>
    <lineage>
        <taxon>Eukaryota</taxon>
        <taxon>Fungi</taxon>
        <taxon>Dikarya</taxon>
        <taxon>Ascomycota</taxon>
        <taxon>Pezizomycotina</taxon>
        <taxon>Eurotiomycetes</taxon>
        <taxon>Eurotiomycetidae</taxon>
        <taxon>Eurotiales</taxon>
        <taxon>Aspergillaceae</taxon>
        <taxon>Penicillium</taxon>
    </lineage>
</organism>
<proteinExistence type="predicted"/>
<evidence type="ECO:0000313" key="2">
    <source>
        <dbReference type="Proteomes" id="UP001227192"/>
    </source>
</evidence>
<reference evidence="1" key="1">
    <citation type="submission" date="2015-06" db="EMBL/GenBank/DDBJ databases">
        <authorList>
            <person name="Nguyen H."/>
        </authorList>
    </citation>
    <scope>NUCLEOTIDE SEQUENCE</scope>
    <source>
        <strain evidence="1">DAOM 180753</strain>
    </source>
</reference>
<sequence length="141" mass="15777">GCHLTLCNRTVVSSPSSSFSLLLLQKQLAVSTSTVALLSHSLLSASHHFSFRHPLYYITYLLISSLTSLRAEKMFMAIHMPYKVWRERGTICRLAMPSAQHTFRMTLRSIVVLICGFAAITSKKVWLIKYTASALEAKAVD</sequence>
<accession>A0AAI9TCX3</accession>
<protein>
    <submittedName>
        <fullName evidence="1">Uncharacterized protein</fullName>
    </submittedName>
</protein>
<name>A0AAI9TCX3_PENTH</name>
<comment type="caution">
    <text evidence="1">The sequence shown here is derived from an EMBL/GenBank/DDBJ whole genome shotgun (WGS) entry which is preliminary data.</text>
</comment>
<dbReference type="Proteomes" id="UP001227192">
    <property type="component" value="Unassembled WGS sequence"/>
</dbReference>
<reference evidence="1" key="2">
    <citation type="journal article" date="2016" name="Fungal Biol.">
        <title>Ochratoxin A production by Penicillium thymicola.</title>
        <authorList>
            <person name="Nguyen H.D.T."/>
            <person name="McMullin D.R."/>
            <person name="Ponomareva E."/>
            <person name="Riley R."/>
            <person name="Pomraning K.R."/>
            <person name="Baker S.E."/>
            <person name="Seifert K.A."/>
        </authorList>
    </citation>
    <scope>NUCLEOTIDE SEQUENCE</scope>
    <source>
        <strain evidence="1">DAOM 180753</strain>
    </source>
</reference>
<keyword evidence="2" id="KW-1185">Reference proteome</keyword>
<feature type="non-terminal residue" evidence="1">
    <location>
        <position position="1"/>
    </location>
</feature>
<dbReference type="AlphaFoldDB" id="A0AAI9TCX3"/>
<dbReference type="EMBL" id="LACB01000320">
    <property type="protein sequence ID" value="KAJ9484659.1"/>
    <property type="molecule type" value="Genomic_DNA"/>
</dbReference>
<evidence type="ECO:0000313" key="1">
    <source>
        <dbReference type="EMBL" id="KAJ9484659.1"/>
    </source>
</evidence>
<gene>
    <name evidence="1" type="ORF">VN97_g8715</name>
</gene>